<dbReference type="EMBL" id="JAHLPM010000001">
    <property type="protein sequence ID" value="MBU5436687.1"/>
    <property type="molecule type" value="Genomic_DNA"/>
</dbReference>
<dbReference type="Pfam" id="PF07872">
    <property type="entry name" value="DUF1659"/>
    <property type="match status" value="1"/>
</dbReference>
<evidence type="ECO:0000313" key="3">
    <source>
        <dbReference type="Proteomes" id="UP000749471"/>
    </source>
</evidence>
<name>A0ABS6E1B7_9FIRM</name>
<protein>
    <submittedName>
        <fullName evidence="2">DUF1659 domain-containing protein</fullName>
    </submittedName>
</protein>
<accession>A0ABS6E1B7</accession>
<dbReference type="Proteomes" id="UP000749471">
    <property type="component" value="Unassembled WGS sequence"/>
</dbReference>
<evidence type="ECO:0000313" key="2">
    <source>
        <dbReference type="EMBL" id="MBU5436687.1"/>
    </source>
</evidence>
<dbReference type="RefSeq" id="WP_216516080.1">
    <property type="nucleotide sequence ID" value="NZ_JAHLPM010000001.1"/>
</dbReference>
<sequence length="73" mass="8217">MAIQEIKENTTLKIELDGGTVDGKQKIKSKTFNKVKVTAENQELFKTATALANLQSKDLLKVKRIEEVVLKEE</sequence>
<evidence type="ECO:0000259" key="1">
    <source>
        <dbReference type="Pfam" id="PF07872"/>
    </source>
</evidence>
<feature type="domain" description="DUF1659" evidence="1">
    <location>
        <begin position="2"/>
        <end position="71"/>
    </location>
</feature>
<dbReference type="InterPro" id="IPR012454">
    <property type="entry name" value="DUF1659"/>
</dbReference>
<gene>
    <name evidence="2" type="ORF">KQI42_01630</name>
</gene>
<comment type="caution">
    <text evidence="2">The sequence shown here is derived from an EMBL/GenBank/DDBJ whole genome shotgun (WGS) entry which is preliminary data.</text>
</comment>
<organism evidence="2 3">
    <name type="scientific">Tissierella simiarum</name>
    <dbReference type="NCBI Taxonomy" id="2841534"/>
    <lineage>
        <taxon>Bacteria</taxon>
        <taxon>Bacillati</taxon>
        <taxon>Bacillota</taxon>
        <taxon>Tissierellia</taxon>
        <taxon>Tissierellales</taxon>
        <taxon>Tissierellaceae</taxon>
        <taxon>Tissierella</taxon>
    </lineage>
</organism>
<keyword evidence="3" id="KW-1185">Reference proteome</keyword>
<proteinExistence type="predicted"/>
<reference evidence="2 3" key="1">
    <citation type="submission" date="2021-06" db="EMBL/GenBank/DDBJ databases">
        <authorList>
            <person name="Sun Q."/>
            <person name="Li D."/>
        </authorList>
    </citation>
    <scope>NUCLEOTIDE SEQUENCE [LARGE SCALE GENOMIC DNA]</scope>
    <source>
        <strain evidence="2 3">MSJ-40</strain>
    </source>
</reference>